<proteinExistence type="predicted"/>
<gene>
    <name evidence="4" type="ORF">CTEN210_10010</name>
</gene>
<dbReference type="Proteomes" id="UP001054902">
    <property type="component" value="Unassembled WGS sequence"/>
</dbReference>
<keyword evidence="5" id="KW-1185">Reference proteome</keyword>
<dbReference type="NCBIfam" id="NF041940">
    <property type="entry name" value="choice_anch_X"/>
    <property type="match status" value="1"/>
</dbReference>
<feature type="chain" id="PRO_5042088976" description="EGF-like domain-containing protein" evidence="2">
    <location>
        <begin position="30"/>
        <end position="925"/>
    </location>
</feature>
<keyword evidence="1" id="KW-0245">EGF-like domain</keyword>
<sequence>MLGQISVLVNLLWSCRLLVSCAYTNTTDGTSIFYTEERTTSGIQRTFSCEGGNENLSDSYLDRIKQSEWTNFIPGVYYHGQASKIVSAKRADDPYIYSSHLCVNGESNPTGQIQLYDDGTNGDDVAGDGIFSRSCVHYCNDVVDFNDIYGFAYGLNLDGQEFVALDPSKKGTIPYKEIDTPLTPGARSFATSHAFFFADVNGKYFPNFPHVDGGTAFSPNDATSPTGKSVIISALLQIFGDVFDMITVTPLEGYVGGGIYKWQNWDRRGGPQPEQEIGNIDTCALGLTGVPPYRMTGGITMPNLSNSGEFEDWIHEVIHSVGGFEFHNIYGGARRGDGMHVPGSCTTDHSTLQGPVWDWVKGAPNAIPRVGGDPDLYGHGGVRLEAHSQCDSCDENDLAQCCSFRYKNRPSTKQEMMANPELCTMSPIMQYISGFIDFKDVPQNKRTYYCMGSDTDGGCGTEDFHEKQCVIPVNDDDPNAVTSTFVQRFTLNQLVKANGGKRFPAKKFKVIRHATALVSARLPTDAEIVFNTLFWRQQEIATEPWERVVDDSNVKKYPFDAWNFHTRGHSIIHSRLHGIDCGGNSDNIPSCSSINTAVCADQPCGPGAVCKPFDGQPLCMCREGLVGDGYECAFPTETVKYESLSSAYSISSDCFPDNNVWTQFTPESSIPPYPGGMVGYSPTSCFNFGVCPVGWRCNRKRGCLKPLSKQSCEGKGYNKGECLAIGCCRWSNGTCLKKEGTSNTCPAISKEPDPFTCRDLSTDCYFECKNLKYDADSQAFSQEGNCGQKCYTVAKDCQGTRHPEVHILTDGYYTNHEFYQYDDEDGPFNIQGEDKNMYDRCYRACVLNVQKEYGSDKFLLNVVVKNDFAKIKSCNWLAKRPEAKKRKICVNKNLYARGYKPAQIVCPETCGPYLDEAKAAFSPLN</sequence>
<comment type="caution">
    <text evidence="1">Lacks conserved residue(s) required for the propagation of feature annotation.</text>
</comment>
<evidence type="ECO:0000256" key="1">
    <source>
        <dbReference type="PROSITE-ProRule" id="PRU00076"/>
    </source>
</evidence>
<accession>A0AAD3CZP8</accession>
<name>A0AAD3CZP8_9STRA</name>
<dbReference type="InterPro" id="IPR000742">
    <property type="entry name" value="EGF"/>
</dbReference>
<dbReference type="AlphaFoldDB" id="A0AAD3CZP8"/>
<feature type="signal peptide" evidence="2">
    <location>
        <begin position="1"/>
        <end position="29"/>
    </location>
</feature>
<evidence type="ECO:0000259" key="3">
    <source>
        <dbReference type="PROSITE" id="PS50026"/>
    </source>
</evidence>
<evidence type="ECO:0000313" key="4">
    <source>
        <dbReference type="EMBL" id="GFH53534.1"/>
    </source>
</evidence>
<feature type="domain" description="EGF-like" evidence="3">
    <location>
        <begin position="595"/>
        <end position="633"/>
    </location>
</feature>
<protein>
    <recommendedName>
        <fullName evidence="3">EGF-like domain-containing protein</fullName>
    </recommendedName>
</protein>
<keyword evidence="2" id="KW-0732">Signal</keyword>
<dbReference type="EMBL" id="BLLK01000047">
    <property type="protein sequence ID" value="GFH53534.1"/>
    <property type="molecule type" value="Genomic_DNA"/>
</dbReference>
<evidence type="ECO:0000313" key="5">
    <source>
        <dbReference type="Proteomes" id="UP001054902"/>
    </source>
</evidence>
<evidence type="ECO:0000256" key="2">
    <source>
        <dbReference type="SAM" id="SignalP"/>
    </source>
</evidence>
<reference evidence="4 5" key="1">
    <citation type="journal article" date="2021" name="Sci. Rep.">
        <title>The genome of the diatom Chaetoceros tenuissimus carries an ancient integrated fragment of an extant virus.</title>
        <authorList>
            <person name="Hongo Y."/>
            <person name="Kimura K."/>
            <person name="Takaki Y."/>
            <person name="Yoshida Y."/>
            <person name="Baba S."/>
            <person name="Kobayashi G."/>
            <person name="Nagasaki K."/>
            <person name="Hano T."/>
            <person name="Tomaru Y."/>
        </authorList>
    </citation>
    <scope>NUCLEOTIDE SEQUENCE [LARGE SCALE GENOMIC DNA]</scope>
    <source>
        <strain evidence="4 5">NIES-3715</strain>
    </source>
</reference>
<organism evidence="4 5">
    <name type="scientific">Chaetoceros tenuissimus</name>
    <dbReference type="NCBI Taxonomy" id="426638"/>
    <lineage>
        <taxon>Eukaryota</taxon>
        <taxon>Sar</taxon>
        <taxon>Stramenopiles</taxon>
        <taxon>Ochrophyta</taxon>
        <taxon>Bacillariophyta</taxon>
        <taxon>Coscinodiscophyceae</taxon>
        <taxon>Chaetocerotophycidae</taxon>
        <taxon>Chaetocerotales</taxon>
        <taxon>Chaetocerotaceae</taxon>
        <taxon>Chaetoceros</taxon>
    </lineage>
</organism>
<dbReference type="PROSITE" id="PS50026">
    <property type="entry name" value="EGF_3"/>
    <property type="match status" value="1"/>
</dbReference>
<comment type="caution">
    <text evidence="4">The sequence shown here is derived from an EMBL/GenBank/DDBJ whole genome shotgun (WGS) entry which is preliminary data.</text>
</comment>